<dbReference type="SUPFAM" id="SSF56112">
    <property type="entry name" value="Protein kinase-like (PK-like)"/>
    <property type="match status" value="1"/>
</dbReference>
<feature type="region of interest" description="Disordered" evidence="17">
    <location>
        <begin position="493"/>
        <end position="524"/>
    </location>
</feature>
<dbReference type="Gene3D" id="3.80.10.10">
    <property type="entry name" value="Ribonuclease Inhibitor"/>
    <property type="match status" value="2"/>
</dbReference>
<evidence type="ECO:0000256" key="5">
    <source>
        <dbReference type="ARBA" id="ARBA00022614"/>
    </source>
</evidence>
<dbReference type="InterPro" id="IPR000719">
    <property type="entry name" value="Prot_kinase_dom"/>
</dbReference>
<keyword evidence="11" id="KW-0418">Kinase</keyword>
<keyword evidence="21" id="KW-1185">Reference proteome</keyword>
<evidence type="ECO:0000256" key="9">
    <source>
        <dbReference type="ARBA" id="ARBA00022737"/>
    </source>
</evidence>
<evidence type="ECO:0000256" key="4">
    <source>
        <dbReference type="ARBA" id="ARBA00022553"/>
    </source>
</evidence>
<dbReference type="GO" id="GO:0005524">
    <property type="term" value="F:ATP binding"/>
    <property type="evidence" value="ECO:0007669"/>
    <property type="project" value="UniProtKB-KW"/>
</dbReference>
<dbReference type="InterPro" id="IPR011009">
    <property type="entry name" value="Kinase-like_dom_sf"/>
</dbReference>
<evidence type="ECO:0000256" key="2">
    <source>
        <dbReference type="ARBA" id="ARBA00012513"/>
    </source>
</evidence>
<keyword evidence="8" id="KW-0732">Signal</keyword>
<keyword evidence="7 18" id="KW-0812">Transmembrane</keyword>
<dbReference type="InParanoid" id="A0A7N2MU74"/>
<dbReference type="InterPro" id="IPR051420">
    <property type="entry name" value="Ser_Thr_Kinases_DiverseReg"/>
</dbReference>
<evidence type="ECO:0000256" key="3">
    <source>
        <dbReference type="ARBA" id="ARBA00022527"/>
    </source>
</evidence>
<evidence type="ECO:0000256" key="7">
    <source>
        <dbReference type="ARBA" id="ARBA00022692"/>
    </source>
</evidence>
<proteinExistence type="predicted"/>
<keyword evidence="12" id="KW-0067">ATP-binding</keyword>
<dbReference type="GO" id="GO:0016020">
    <property type="term" value="C:membrane"/>
    <property type="evidence" value="ECO:0007669"/>
    <property type="project" value="UniProtKB-SubCell"/>
</dbReference>
<evidence type="ECO:0000256" key="11">
    <source>
        <dbReference type="ARBA" id="ARBA00022777"/>
    </source>
</evidence>
<dbReference type="InterPro" id="IPR032675">
    <property type="entry name" value="LRR_dom_sf"/>
</dbReference>
<evidence type="ECO:0000256" key="14">
    <source>
        <dbReference type="ARBA" id="ARBA00023136"/>
    </source>
</evidence>
<evidence type="ECO:0000256" key="18">
    <source>
        <dbReference type="SAM" id="Phobius"/>
    </source>
</evidence>
<evidence type="ECO:0000313" key="21">
    <source>
        <dbReference type="Proteomes" id="UP000594261"/>
    </source>
</evidence>
<reference evidence="20" key="2">
    <citation type="submission" date="2021-01" db="UniProtKB">
        <authorList>
            <consortium name="EnsemblPlants"/>
        </authorList>
    </citation>
    <scope>IDENTIFICATION</scope>
</reference>
<keyword evidence="14 18" id="KW-0472">Membrane</keyword>
<keyword evidence="9" id="KW-0677">Repeat</keyword>
<keyword evidence="10" id="KW-0547">Nucleotide-binding</keyword>
<evidence type="ECO:0000256" key="12">
    <source>
        <dbReference type="ARBA" id="ARBA00022840"/>
    </source>
</evidence>
<dbReference type="Gramene" id="QL10p063273:mrna">
    <property type="protein sequence ID" value="QL10p063273:mrna"/>
    <property type="gene ID" value="QL10p063273"/>
</dbReference>
<evidence type="ECO:0000256" key="8">
    <source>
        <dbReference type="ARBA" id="ARBA00022729"/>
    </source>
</evidence>
<evidence type="ECO:0000256" key="13">
    <source>
        <dbReference type="ARBA" id="ARBA00022989"/>
    </source>
</evidence>
<feature type="transmembrane region" description="Helical" evidence="18">
    <location>
        <begin position="463"/>
        <end position="484"/>
    </location>
</feature>
<keyword evidence="4" id="KW-0597">Phosphoprotein</keyword>
<evidence type="ECO:0000256" key="1">
    <source>
        <dbReference type="ARBA" id="ARBA00004167"/>
    </source>
</evidence>
<dbReference type="AlphaFoldDB" id="A0A7N2MU74"/>
<dbReference type="PROSITE" id="PS50011">
    <property type="entry name" value="PROTEIN_KINASE_DOM"/>
    <property type="match status" value="1"/>
</dbReference>
<organism evidence="20 21">
    <name type="scientific">Quercus lobata</name>
    <name type="common">Valley oak</name>
    <dbReference type="NCBI Taxonomy" id="97700"/>
    <lineage>
        <taxon>Eukaryota</taxon>
        <taxon>Viridiplantae</taxon>
        <taxon>Streptophyta</taxon>
        <taxon>Embryophyta</taxon>
        <taxon>Tracheophyta</taxon>
        <taxon>Spermatophyta</taxon>
        <taxon>Magnoliopsida</taxon>
        <taxon>eudicotyledons</taxon>
        <taxon>Gunneridae</taxon>
        <taxon>Pentapetalae</taxon>
        <taxon>rosids</taxon>
        <taxon>fabids</taxon>
        <taxon>Fagales</taxon>
        <taxon>Fagaceae</taxon>
        <taxon>Quercus</taxon>
    </lineage>
</organism>
<comment type="catalytic activity">
    <reaction evidence="15">
        <text>L-threonyl-[protein] + ATP = O-phospho-L-threonyl-[protein] + ADP + H(+)</text>
        <dbReference type="Rhea" id="RHEA:46608"/>
        <dbReference type="Rhea" id="RHEA-COMP:11060"/>
        <dbReference type="Rhea" id="RHEA-COMP:11605"/>
        <dbReference type="ChEBI" id="CHEBI:15378"/>
        <dbReference type="ChEBI" id="CHEBI:30013"/>
        <dbReference type="ChEBI" id="CHEBI:30616"/>
        <dbReference type="ChEBI" id="CHEBI:61977"/>
        <dbReference type="ChEBI" id="CHEBI:456216"/>
        <dbReference type="EC" id="2.7.11.1"/>
    </reaction>
</comment>
<evidence type="ECO:0000256" key="6">
    <source>
        <dbReference type="ARBA" id="ARBA00022679"/>
    </source>
</evidence>
<dbReference type="Proteomes" id="UP000594261">
    <property type="component" value="Chromosome 10"/>
</dbReference>
<evidence type="ECO:0000256" key="10">
    <source>
        <dbReference type="ARBA" id="ARBA00022741"/>
    </source>
</evidence>
<keyword evidence="6" id="KW-0808">Transferase</keyword>
<dbReference type="GO" id="GO:0004674">
    <property type="term" value="F:protein serine/threonine kinase activity"/>
    <property type="evidence" value="ECO:0007669"/>
    <property type="project" value="UniProtKB-KW"/>
</dbReference>
<protein>
    <recommendedName>
        <fullName evidence="2">non-specific serine/threonine protein kinase</fullName>
        <ecNumber evidence="2">2.7.11.1</ecNumber>
    </recommendedName>
</protein>
<dbReference type="PANTHER" id="PTHR48005">
    <property type="entry name" value="LEUCINE RICH REPEAT KINASE 2"/>
    <property type="match status" value="1"/>
</dbReference>
<keyword evidence="3" id="KW-0723">Serine/threonine-protein kinase</keyword>
<dbReference type="EnsemblPlants" id="QL10p063273:mrna">
    <property type="protein sequence ID" value="QL10p063273:mrna"/>
    <property type="gene ID" value="QL10p063273"/>
</dbReference>
<dbReference type="Gene3D" id="3.30.200.20">
    <property type="entry name" value="Phosphorylase Kinase, domain 1"/>
    <property type="match status" value="1"/>
</dbReference>
<feature type="domain" description="Protein kinase" evidence="19">
    <location>
        <begin position="532"/>
        <end position="771"/>
    </location>
</feature>
<dbReference type="EMBL" id="LRBV02000010">
    <property type="status" value="NOT_ANNOTATED_CDS"/>
    <property type="molecule type" value="Genomic_DNA"/>
</dbReference>
<reference evidence="20 21" key="1">
    <citation type="journal article" date="2016" name="G3 (Bethesda)">
        <title>First Draft Assembly and Annotation of the Genome of a California Endemic Oak Quercus lobata Nee (Fagaceae).</title>
        <authorList>
            <person name="Sork V.L."/>
            <person name="Fitz-Gibbon S.T."/>
            <person name="Puiu D."/>
            <person name="Crepeau M."/>
            <person name="Gugger P.F."/>
            <person name="Sherman R."/>
            <person name="Stevens K."/>
            <person name="Langley C.H."/>
            <person name="Pellegrini M."/>
            <person name="Salzberg S.L."/>
        </authorList>
    </citation>
    <scope>NUCLEOTIDE SEQUENCE [LARGE SCALE GENOMIC DNA]</scope>
    <source>
        <strain evidence="20 21">cv. SW786</strain>
    </source>
</reference>
<evidence type="ECO:0000256" key="15">
    <source>
        <dbReference type="ARBA" id="ARBA00047899"/>
    </source>
</evidence>
<evidence type="ECO:0000259" key="19">
    <source>
        <dbReference type="PROSITE" id="PS50011"/>
    </source>
</evidence>
<dbReference type="EC" id="2.7.11.1" evidence="2"/>
<dbReference type="FunFam" id="3.80.10.10:FF:000722">
    <property type="entry name" value="Leucine-rich repeat receptor-like protein kinase"/>
    <property type="match status" value="1"/>
</dbReference>
<evidence type="ECO:0000313" key="20">
    <source>
        <dbReference type="EnsemblPlants" id="QL10p063273:mrna"/>
    </source>
</evidence>
<comment type="catalytic activity">
    <reaction evidence="16">
        <text>L-seryl-[protein] + ATP = O-phospho-L-seryl-[protein] + ADP + H(+)</text>
        <dbReference type="Rhea" id="RHEA:17989"/>
        <dbReference type="Rhea" id="RHEA-COMP:9863"/>
        <dbReference type="Rhea" id="RHEA-COMP:11604"/>
        <dbReference type="ChEBI" id="CHEBI:15378"/>
        <dbReference type="ChEBI" id="CHEBI:29999"/>
        <dbReference type="ChEBI" id="CHEBI:30616"/>
        <dbReference type="ChEBI" id="CHEBI:83421"/>
        <dbReference type="ChEBI" id="CHEBI:456216"/>
        <dbReference type="EC" id="2.7.11.1"/>
    </reaction>
</comment>
<evidence type="ECO:0000256" key="17">
    <source>
        <dbReference type="SAM" id="MobiDB-lite"/>
    </source>
</evidence>
<dbReference type="InterPro" id="IPR001245">
    <property type="entry name" value="Ser-Thr/Tyr_kinase_cat_dom"/>
</dbReference>
<feature type="compositionally biased region" description="Basic and acidic residues" evidence="17">
    <location>
        <begin position="493"/>
        <end position="510"/>
    </location>
</feature>
<accession>A0A7N2MU74</accession>
<dbReference type="SUPFAM" id="SSF52058">
    <property type="entry name" value="L domain-like"/>
    <property type="match status" value="1"/>
</dbReference>
<sequence>MLKDKVVAFNSRSVPRNATDKTSLARLPTSSATLRLKESREGAPRTLGRQKVPRDQKLWKHLLICGPSKFAAQARSAYGPRDRTKALYGPRTQAYGETNKWLFIAVFHMFACSFSDILDISIGLVTAGNQLNIHMKTLTTTLNIHVASTTMPEGCWNPDGNEVLNIQLSGMMLRGQFPRGIKNCTCFTGLDLLANELSVSGPLSFDMAELVPFISKLDLSRSKFSGKIPMSFSNCSYLNVLRLDHNQLTGEISPELGLLNCIKLFLCPNYVAFMFEKQRKKKMALSKGSTKNEDKEADQVNHLSVSWKNGAKRNRGLWGQFPRGIKNSSSLTGLDLSSNELSGPLPLDIVELVPFISILDLSSNNFSGEIPKSFANCSYLNVLKLDNNQLSGEIPPQIGNLDRLNVLNVCNNKMSGLVPVFGSTAITAESFANNKNLCGKPLEPCPTQKRGLKFDFSFQSGFLVGYVVSAVSVMTIFVSHYVVCMNERKTDKKMTLSKERSTKNENKEADQVNQSQTKGLLQEGTKKATDDFSIDNVIGMGKIGVMCKAVLPNGSLLAMKRLHGCQSFEKQFISELLALGTLRHNNIVPLLGFCNERKEKLLVYQYISNGNLYDWLHAKEGTDKILAWPLRIKIAIAIASGLARLHHRWDLRVVHLNKSSNSILLDKNFVPKLSNFGGAKISSPKGMMFIDSNDIDSSNSSFVDCCVWELGFVKKNVYDFGILLLELIIGKEPIQINNFSNNLNGSLVDWITHLLSYSSNLYSVIDKSLIG</sequence>
<name>A0A7N2MU74_QUELO</name>
<evidence type="ECO:0000256" key="16">
    <source>
        <dbReference type="ARBA" id="ARBA00048679"/>
    </source>
</evidence>
<keyword evidence="5" id="KW-0433">Leucine-rich repeat</keyword>
<dbReference type="PANTHER" id="PTHR48005:SF79">
    <property type="entry name" value="INACTIVE LEUCINE-RICH REPEAT RECEPTOR-LIKE PROTEIN KINASE CORYNE ISOFORM X1"/>
    <property type="match status" value="1"/>
</dbReference>
<keyword evidence="13 18" id="KW-1133">Transmembrane helix</keyword>
<dbReference type="Pfam" id="PF00560">
    <property type="entry name" value="LRR_1"/>
    <property type="match status" value="5"/>
</dbReference>
<dbReference type="InterPro" id="IPR001611">
    <property type="entry name" value="Leu-rich_rpt"/>
</dbReference>
<dbReference type="Pfam" id="PF07714">
    <property type="entry name" value="PK_Tyr_Ser-Thr"/>
    <property type="match status" value="1"/>
</dbReference>
<comment type="subcellular location">
    <subcellularLocation>
        <location evidence="1">Membrane</location>
        <topology evidence="1">Single-pass membrane protein</topology>
    </subcellularLocation>
</comment>
<dbReference type="Gene3D" id="1.10.510.10">
    <property type="entry name" value="Transferase(Phosphotransferase) domain 1"/>
    <property type="match status" value="1"/>
</dbReference>